<dbReference type="PRINTS" id="PR00080">
    <property type="entry name" value="SDRFAMILY"/>
</dbReference>
<sequence>MGTALVTGASAGLGRAFAEELARRGHGLVLVARNRDQLEELAERLRREYAVTTEVLVADLADRAQTERVADRLRDTGRPVDLLVNNAGFGLRGSFSRGDVTEEERALDVMVRAVLVLSHAAAGAMRTRGRGGILNVSSVASFAVMGSYSAIKSWVTVFSEALAVELQGTGVHVTAVCPGFVHTEFHDRARMNMSALPEQLWLEVDQVVTTALRDLDAGRAVSVPSATYKLVTAGIRVLPRSAVRRVSGLLAQRRRTSR</sequence>
<evidence type="ECO:0000313" key="5">
    <source>
        <dbReference type="EMBL" id="QDO90069.1"/>
    </source>
</evidence>
<evidence type="ECO:0000313" key="6">
    <source>
        <dbReference type="Proteomes" id="UP000315395"/>
    </source>
</evidence>
<dbReference type="KEGG" id="orz:FNH13_18490"/>
<dbReference type="GO" id="GO:0016491">
    <property type="term" value="F:oxidoreductase activity"/>
    <property type="evidence" value="ECO:0007669"/>
    <property type="project" value="UniProtKB-KW"/>
</dbReference>
<dbReference type="PIRSF" id="PIRSF000126">
    <property type="entry name" value="11-beta-HSD1"/>
    <property type="match status" value="1"/>
</dbReference>
<keyword evidence="4" id="KW-0175">Coiled coil</keyword>
<organism evidence="5 6">
    <name type="scientific">Ornithinimicrobium ciconiae</name>
    <dbReference type="NCBI Taxonomy" id="2594265"/>
    <lineage>
        <taxon>Bacteria</taxon>
        <taxon>Bacillati</taxon>
        <taxon>Actinomycetota</taxon>
        <taxon>Actinomycetes</taxon>
        <taxon>Micrococcales</taxon>
        <taxon>Ornithinimicrobiaceae</taxon>
        <taxon>Ornithinimicrobium</taxon>
    </lineage>
</organism>
<dbReference type="SUPFAM" id="SSF51735">
    <property type="entry name" value="NAD(P)-binding Rossmann-fold domains"/>
    <property type="match status" value="1"/>
</dbReference>
<evidence type="ECO:0000256" key="2">
    <source>
        <dbReference type="ARBA" id="ARBA00023002"/>
    </source>
</evidence>
<dbReference type="PANTHER" id="PTHR44196:SF2">
    <property type="entry name" value="SHORT-CHAIN DEHYDROGENASE-RELATED"/>
    <property type="match status" value="1"/>
</dbReference>
<dbReference type="InterPro" id="IPR002347">
    <property type="entry name" value="SDR_fam"/>
</dbReference>
<keyword evidence="6" id="KW-1185">Reference proteome</keyword>
<comment type="similarity">
    <text evidence="1 3">Belongs to the short-chain dehydrogenases/reductases (SDR) family.</text>
</comment>
<reference evidence="5 6" key="1">
    <citation type="submission" date="2019-07" db="EMBL/GenBank/DDBJ databases">
        <title>complete genome sequencing of Ornithinimicrobium sp. H23M54.</title>
        <authorList>
            <person name="Bae J.-W."/>
            <person name="Lee S.-Y."/>
        </authorList>
    </citation>
    <scope>NUCLEOTIDE SEQUENCE [LARGE SCALE GENOMIC DNA]</scope>
    <source>
        <strain evidence="5 6">H23M54</strain>
    </source>
</reference>
<dbReference type="CDD" id="cd05233">
    <property type="entry name" value="SDR_c"/>
    <property type="match status" value="1"/>
</dbReference>
<dbReference type="InterPro" id="IPR036291">
    <property type="entry name" value="NAD(P)-bd_dom_sf"/>
</dbReference>
<gene>
    <name evidence="5" type="ORF">FNH13_18490</name>
</gene>
<dbReference type="AlphaFoldDB" id="A0A516GEW7"/>
<name>A0A516GEW7_9MICO</name>
<evidence type="ECO:0000256" key="1">
    <source>
        <dbReference type="ARBA" id="ARBA00006484"/>
    </source>
</evidence>
<proteinExistence type="inferred from homology"/>
<dbReference type="EMBL" id="CP041616">
    <property type="protein sequence ID" value="QDO90069.1"/>
    <property type="molecule type" value="Genomic_DNA"/>
</dbReference>
<evidence type="ECO:0000256" key="3">
    <source>
        <dbReference type="RuleBase" id="RU000363"/>
    </source>
</evidence>
<dbReference type="OrthoDB" id="9797538at2"/>
<dbReference type="Proteomes" id="UP000315395">
    <property type="component" value="Chromosome"/>
</dbReference>
<evidence type="ECO:0000256" key="4">
    <source>
        <dbReference type="SAM" id="Coils"/>
    </source>
</evidence>
<dbReference type="Pfam" id="PF00106">
    <property type="entry name" value="adh_short"/>
    <property type="match status" value="1"/>
</dbReference>
<dbReference type="PRINTS" id="PR00081">
    <property type="entry name" value="GDHRDH"/>
</dbReference>
<dbReference type="RefSeq" id="WP_143784795.1">
    <property type="nucleotide sequence ID" value="NZ_CP041616.1"/>
</dbReference>
<keyword evidence="2" id="KW-0560">Oxidoreductase</keyword>
<accession>A0A516GEW7</accession>
<protein>
    <submittedName>
        <fullName evidence="5">SDR family oxidoreductase</fullName>
    </submittedName>
</protein>
<dbReference type="Gene3D" id="3.40.50.720">
    <property type="entry name" value="NAD(P)-binding Rossmann-like Domain"/>
    <property type="match status" value="1"/>
</dbReference>
<feature type="coiled-coil region" evidence="4">
    <location>
        <begin position="28"/>
        <end position="55"/>
    </location>
</feature>
<dbReference type="GO" id="GO:0016020">
    <property type="term" value="C:membrane"/>
    <property type="evidence" value="ECO:0007669"/>
    <property type="project" value="TreeGrafter"/>
</dbReference>
<dbReference type="PANTHER" id="PTHR44196">
    <property type="entry name" value="DEHYDROGENASE/REDUCTASE SDR FAMILY MEMBER 7B"/>
    <property type="match status" value="1"/>
</dbReference>